<dbReference type="PANTHER" id="PTHR23092:SF15">
    <property type="entry name" value="INACTIVE NON-CANONICAL POLY(A) RNA POLYMERASE PROTEIN TRF4-2-RELATED"/>
    <property type="match status" value="1"/>
</dbReference>
<protein>
    <recommendedName>
        <fullName evidence="2">polynucleotide adenylyltransferase</fullName>
        <ecNumber evidence="2">2.7.7.19</ecNumber>
    </recommendedName>
</protein>
<dbReference type="GO" id="GO:0031123">
    <property type="term" value="P:RNA 3'-end processing"/>
    <property type="evidence" value="ECO:0007669"/>
    <property type="project" value="TreeGrafter"/>
</dbReference>
<keyword evidence="9" id="KW-1185">Reference proteome</keyword>
<dbReference type="InterPro" id="IPR045862">
    <property type="entry name" value="Trf4-like"/>
</dbReference>
<keyword evidence="4" id="KW-0460">Magnesium</keyword>
<dbReference type="CDD" id="cd05402">
    <property type="entry name" value="NT_PAP_TUTase"/>
    <property type="match status" value="1"/>
</dbReference>
<dbReference type="SUPFAM" id="SSF81301">
    <property type="entry name" value="Nucleotidyltransferase"/>
    <property type="match status" value="1"/>
</dbReference>
<feature type="region of interest" description="Disordered" evidence="5">
    <location>
        <begin position="411"/>
        <end position="450"/>
    </location>
</feature>
<dbReference type="InterPro" id="IPR043519">
    <property type="entry name" value="NT_sf"/>
</dbReference>
<dbReference type="FunCoup" id="A0A067MER2">
    <property type="interactions" value="228"/>
</dbReference>
<feature type="domain" description="Poly(A) RNA polymerase mitochondrial-like central palm" evidence="7">
    <location>
        <begin position="81"/>
        <end position="213"/>
    </location>
</feature>
<evidence type="ECO:0000256" key="3">
    <source>
        <dbReference type="ARBA" id="ARBA00022723"/>
    </source>
</evidence>
<evidence type="ECO:0000256" key="5">
    <source>
        <dbReference type="SAM" id="MobiDB-lite"/>
    </source>
</evidence>
<evidence type="ECO:0000313" key="9">
    <source>
        <dbReference type="Proteomes" id="UP000027195"/>
    </source>
</evidence>
<name>A0A067MER2_BOTB1</name>
<dbReference type="EC" id="2.7.7.19" evidence="2"/>
<feature type="domain" description="PAP-associated" evidence="6">
    <location>
        <begin position="265"/>
        <end position="323"/>
    </location>
</feature>
<evidence type="ECO:0000256" key="1">
    <source>
        <dbReference type="ARBA" id="ARBA00008593"/>
    </source>
</evidence>
<proteinExistence type="inferred from homology"/>
<dbReference type="Pfam" id="PF03828">
    <property type="entry name" value="PAP_assoc"/>
    <property type="match status" value="1"/>
</dbReference>
<dbReference type="PANTHER" id="PTHR23092">
    <property type="entry name" value="POLY(A) RNA POLYMERASE"/>
    <property type="match status" value="1"/>
</dbReference>
<dbReference type="GO" id="GO:0031499">
    <property type="term" value="C:TRAMP complex"/>
    <property type="evidence" value="ECO:0007669"/>
    <property type="project" value="TreeGrafter"/>
</dbReference>
<dbReference type="AlphaFoldDB" id="A0A067MER2"/>
<evidence type="ECO:0000313" key="8">
    <source>
        <dbReference type="EMBL" id="KDQ14044.1"/>
    </source>
</evidence>
<dbReference type="Pfam" id="PF22600">
    <property type="entry name" value="MTPAP-like_central"/>
    <property type="match status" value="1"/>
</dbReference>
<dbReference type="GO" id="GO:0003729">
    <property type="term" value="F:mRNA binding"/>
    <property type="evidence" value="ECO:0007669"/>
    <property type="project" value="TreeGrafter"/>
</dbReference>
<dbReference type="SUPFAM" id="SSF81631">
    <property type="entry name" value="PAP/OAS1 substrate-binding domain"/>
    <property type="match status" value="1"/>
</dbReference>
<evidence type="ECO:0000256" key="4">
    <source>
        <dbReference type="ARBA" id="ARBA00022842"/>
    </source>
</evidence>
<evidence type="ECO:0000259" key="7">
    <source>
        <dbReference type="Pfam" id="PF22600"/>
    </source>
</evidence>
<dbReference type="InParanoid" id="A0A067MER2"/>
<feature type="compositionally biased region" description="Basic and acidic residues" evidence="5">
    <location>
        <begin position="30"/>
        <end position="62"/>
    </location>
</feature>
<dbReference type="STRING" id="930990.A0A067MER2"/>
<keyword evidence="3" id="KW-0479">Metal-binding</keyword>
<dbReference type="HOGENOM" id="CLU_013572_4_0_1"/>
<feature type="compositionally biased region" description="Basic residues" evidence="5">
    <location>
        <begin position="358"/>
        <end position="367"/>
    </location>
</feature>
<evidence type="ECO:0000256" key="2">
    <source>
        <dbReference type="ARBA" id="ARBA00012388"/>
    </source>
</evidence>
<gene>
    <name evidence="8" type="ORF">BOTBODRAFT_110773</name>
</gene>
<dbReference type="EMBL" id="KL198040">
    <property type="protein sequence ID" value="KDQ14044.1"/>
    <property type="molecule type" value="Genomic_DNA"/>
</dbReference>
<dbReference type="FunFam" id="3.30.460.10:FF:000051">
    <property type="entry name" value="DNA2/NAM7 helicase family protein"/>
    <property type="match status" value="1"/>
</dbReference>
<dbReference type="GO" id="GO:1990817">
    <property type="term" value="F:poly(A) RNA polymerase activity"/>
    <property type="evidence" value="ECO:0007669"/>
    <property type="project" value="UniProtKB-EC"/>
</dbReference>
<sequence length="572" mass="63145">MSSNAAKTSGFASEDFIAFLADEVEESPWVRDNTRNRKRGANEREEQGYRSKKEKQNAESRKTPWASSVDWDTCRTAAEMLNREVKAFVEYISPTEAEHTIRGLVIESIRRAIVTRWADATVTPFGSFETKLYLPLGDIDLVVQSAAMARSDKKYILHTLASVLRQANITSDVRIIAKAKVPIIKFVTSEGRFAVDISLNMTNGISAGQIVNSFCIHMPALRPLVMVVKAFLNQRGMNEVFIGGLGSYSVMHPKVRFAEIDPSENLGVLLIEFFQLYGHRFMYDECGISVRAGGFYFNKSLRGWQNVSQPYLLCIEDPQDTANDVSRGSYGIMKVKKTLAGAFEVLSSTMCVRAGQIKPRRSGRHNNFRSSSPEDGPFYDESMSILGSVMGMTDEAVKHRRMINDLYNKGDLHRKLGLPPPSKTRLPSASPPPSSDHGAGPSRAAYEASRPASEGYKSAWEEADDSIQELISYAVDEGSSDEGRYGIEEPAKKRRRFEEDHEVIYISDDDGLPYGEASEDGMIPLAVGGKALRAGLAGRSGSNGSTSKDAKRAYWAGKAGAGLDQLDDSDDY</sequence>
<feature type="region of interest" description="Disordered" evidence="5">
    <location>
        <begin position="357"/>
        <end position="376"/>
    </location>
</feature>
<dbReference type="InterPro" id="IPR002058">
    <property type="entry name" value="PAP_assoc"/>
</dbReference>
<dbReference type="InterPro" id="IPR054708">
    <property type="entry name" value="MTPAP-like_central"/>
</dbReference>
<accession>A0A067MER2</accession>
<dbReference type="GO" id="GO:0046872">
    <property type="term" value="F:metal ion binding"/>
    <property type="evidence" value="ECO:0007669"/>
    <property type="project" value="UniProtKB-KW"/>
</dbReference>
<dbReference type="GO" id="GO:0010605">
    <property type="term" value="P:negative regulation of macromolecule metabolic process"/>
    <property type="evidence" value="ECO:0007669"/>
    <property type="project" value="UniProtKB-ARBA"/>
</dbReference>
<comment type="similarity">
    <text evidence="1">Belongs to the DNA polymerase type-B-like family.</text>
</comment>
<organism evidence="8 9">
    <name type="scientific">Botryobasidium botryosum (strain FD-172 SS1)</name>
    <dbReference type="NCBI Taxonomy" id="930990"/>
    <lineage>
        <taxon>Eukaryota</taxon>
        <taxon>Fungi</taxon>
        <taxon>Dikarya</taxon>
        <taxon>Basidiomycota</taxon>
        <taxon>Agaricomycotina</taxon>
        <taxon>Agaricomycetes</taxon>
        <taxon>Cantharellales</taxon>
        <taxon>Botryobasidiaceae</taxon>
        <taxon>Botryobasidium</taxon>
    </lineage>
</organism>
<dbReference type="Proteomes" id="UP000027195">
    <property type="component" value="Unassembled WGS sequence"/>
</dbReference>
<dbReference type="GO" id="GO:0043634">
    <property type="term" value="P:polyadenylation-dependent ncRNA catabolic process"/>
    <property type="evidence" value="ECO:0007669"/>
    <property type="project" value="TreeGrafter"/>
</dbReference>
<evidence type="ECO:0000259" key="6">
    <source>
        <dbReference type="Pfam" id="PF03828"/>
    </source>
</evidence>
<reference evidence="9" key="1">
    <citation type="journal article" date="2014" name="Proc. Natl. Acad. Sci. U.S.A.">
        <title>Extensive sampling of basidiomycete genomes demonstrates inadequacy of the white-rot/brown-rot paradigm for wood decay fungi.</title>
        <authorList>
            <person name="Riley R."/>
            <person name="Salamov A.A."/>
            <person name="Brown D.W."/>
            <person name="Nagy L.G."/>
            <person name="Floudas D."/>
            <person name="Held B.W."/>
            <person name="Levasseur A."/>
            <person name="Lombard V."/>
            <person name="Morin E."/>
            <person name="Otillar R."/>
            <person name="Lindquist E.A."/>
            <person name="Sun H."/>
            <person name="LaButti K.M."/>
            <person name="Schmutz J."/>
            <person name="Jabbour D."/>
            <person name="Luo H."/>
            <person name="Baker S.E."/>
            <person name="Pisabarro A.G."/>
            <person name="Walton J.D."/>
            <person name="Blanchette R.A."/>
            <person name="Henrissat B."/>
            <person name="Martin F."/>
            <person name="Cullen D."/>
            <person name="Hibbett D.S."/>
            <person name="Grigoriev I.V."/>
        </authorList>
    </citation>
    <scope>NUCLEOTIDE SEQUENCE [LARGE SCALE GENOMIC DNA]</scope>
    <source>
        <strain evidence="9">FD-172 SS1</strain>
    </source>
</reference>
<dbReference type="OrthoDB" id="273917at2759"/>
<dbReference type="Gene3D" id="3.30.460.10">
    <property type="entry name" value="Beta Polymerase, domain 2"/>
    <property type="match status" value="1"/>
</dbReference>
<dbReference type="Gene3D" id="1.10.1410.10">
    <property type="match status" value="1"/>
</dbReference>
<dbReference type="GO" id="GO:0005730">
    <property type="term" value="C:nucleolus"/>
    <property type="evidence" value="ECO:0007669"/>
    <property type="project" value="TreeGrafter"/>
</dbReference>
<feature type="region of interest" description="Disordered" evidence="5">
    <location>
        <begin position="30"/>
        <end position="64"/>
    </location>
</feature>